<reference evidence="1 2" key="1">
    <citation type="journal article" date="2019" name="Nat. Ecol. Evol.">
        <title>Megaphylogeny resolves global patterns of mushroom evolution.</title>
        <authorList>
            <person name="Varga T."/>
            <person name="Krizsan K."/>
            <person name="Foldi C."/>
            <person name="Dima B."/>
            <person name="Sanchez-Garcia M."/>
            <person name="Sanchez-Ramirez S."/>
            <person name="Szollosi G.J."/>
            <person name="Szarkandi J.G."/>
            <person name="Papp V."/>
            <person name="Albert L."/>
            <person name="Andreopoulos W."/>
            <person name="Angelini C."/>
            <person name="Antonin V."/>
            <person name="Barry K.W."/>
            <person name="Bougher N.L."/>
            <person name="Buchanan P."/>
            <person name="Buyck B."/>
            <person name="Bense V."/>
            <person name="Catcheside P."/>
            <person name="Chovatia M."/>
            <person name="Cooper J."/>
            <person name="Damon W."/>
            <person name="Desjardin D."/>
            <person name="Finy P."/>
            <person name="Geml J."/>
            <person name="Haridas S."/>
            <person name="Hughes K."/>
            <person name="Justo A."/>
            <person name="Karasinski D."/>
            <person name="Kautmanova I."/>
            <person name="Kiss B."/>
            <person name="Kocsube S."/>
            <person name="Kotiranta H."/>
            <person name="LaButti K.M."/>
            <person name="Lechner B.E."/>
            <person name="Liimatainen K."/>
            <person name="Lipzen A."/>
            <person name="Lukacs Z."/>
            <person name="Mihaltcheva S."/>
            <person name="Morgado L.N."/>
            <person name="Niskanen T."/>
            <person name="Noordeloos M.E."/>
            <person name="Ohm R.A."/>
            <person name="Ortiz-Santana B."/>
            <person name="Ovrebo C."/>
            <person name="Racz N."/>
            <person name="Riley R."/>
            <person name="Savchenko A."/>
            <person name="Shiryaev A."/>
            <person name="Soop K."/>
            <person name="Spirin V."/>
            <person name="Szebenyi C."/>
            <person name="Tomsovsky M."/>
            <person name="Tulloss R.E."/>
            <person name="Uehling J."/>
            <person name="Grigoriev I.V."/>
            <person name="Vagvolgyi C."/>
            <person name="Papp T."/>
            <person name="Martin F.M."/>
            <person name="Miettinen O."/>
            <person name="Hibbett D.S."/>
            <person name="Nagy L.G."/>
        </authorList>
    </citation>
    <scope>NUCLEOTIDE SEQUENCE [LARGE SCALE GENOMIC DNA]</scope>
    <source>
        <strain evidence="1 2">CBS 962.96</strain>
    </source>
</reference>
<gene>
    <name evidence="1" type="ORF">K435DRAFT_809832</name>
</gene>
<evidence type="ECO:0000313" key="2">
    <source>
        <dbReference type="Proteomes" id="UP000297245"/>
    </source>
</evidence>
<keyword evidence="2" id="KW-1185">Reference proteome</keyword>
<dbReference type="AlphaFoldDB" id="A0A4S8KXE2"/>
<evidence type="ECO:0000313" key="1">
    <source>
        <dbReference type="EMBL" id="THU80501.1"/>
    </source>
</evidence>
<protein>
    <submittedName>
        <fullName evidence="1">Uncharacterized protein</fullName>
    </submittedName>
</protein>
<name>A0A4S8KXE2_DENBC</name>
<accession>A0A4S8KXE2</accession>
<organism evidence="1 2">
    <name type="scientific">Dendrothele bispora (strain CBS 962.96)</name>
    <dbReference type="NCBI Taxonomy" id="1314807"/>
    <lineage>
        <taxon>Eukaryota</taxon>
        <taxon>Fungi</taxon>
        <taxon>Dikarya</taxon>
        <taxon>Basidiomycota</taxon>
        <taxon>Agaricomycotina</taxon>
        <taxon>Agaricomycetes</taxon>
        <taxon>Agaricomycetidae</taxon>
        <taxon>Agaricales</taxon>
        <taxon>Agaricales incertae sedis</taxon>
        <taxon>Dendrothele</taxon>
    </lineage>
</organism>
<proteinExistence type="predicted"/>
<dbReference type="EMBL" id="ML179898">
    <property type="protein sequence ID" value="THU80501.1"/>
    <property type="molecule type" value="Genomic_DNA"/>
</dbReference>
<sequence length="151" mass="17618">MFMDLPVGIPMFKHWQSVRKHLRVLMVYRSRYCKMNQLLTKKRFQSITIALSQRLKIVRRVNKGVNLNPIQVDEQLHNKYDKKSNSEFKKLHFYPISENRESVGVSFDPMIKLSGLDNKVSENGHVICHALKVSGPYTTFGPIQFHSFGPR</sequence>
<dbReference type="Proteomes" id="UP000297245">
    <property type="component" value="Unassembled WGS sequence"/>
</dbReference>